<dbReference type="InterPro" id="IPR010254">
    <property type="entry name" value="B12-dep_deHydtase_bsu"/>
</dbReference>
<evidence type="ECO:0000313" key="2">
    <source>
        <dbReference type="EMBL" id="QTX32027.1"/>
    </source>
</evidence>
<dbReference type="RefSeq" id="WP_274373233.1">
    <property type="nucleotide sequence ID" value="NZ_CP072943.1"/>
</dbReference>
<dbReference type="Pfam" id="PF02288">
    <property type="entry name" value="Dehydratase_MU"/>
    <property type="match status" value="1"/>
</dbReference>
<feature type="region of interest" description="Disordered" evidence="1">
    <location>
        <begin position="117"/>
        <end position="145"/>
    </location>
</feature>
<dbReference type="Gene3D" id="3.40.50.10150">
    <property type="entry name" value="B12-dependent dehydatase associated subunit"/>
    <property type="match status" value="1"/>
</dbReference>
<dbReference type="Proteomes" id="UP000671879">
    <property type="component" value="Chromosome"/>
</dbReference>
<feature type="compositionally biased region" description="Basic and acidic residues" evidence="1">
    <location>
        <begin position="117"/>
        <end position="127"/>
    </location>
</feature>
<reference evidence="3" key="1">
    <citation type="submission" date="2021-04" db="EMBL/GenBank/DDBJ databases">
        <title>A novel Synergistetes isolate from a pyrite-forming mixed culture.</title>
        <authorList>
            <person name="Bunk B."/>
            <person name="Sproer C."/>
            <person name="Spring S."/>
            <person name="Pester M."/>
        </authorList>
    </citation>
    <scope>NUCLEOTIDE SEQUENCE [LARGE SCALE GENOMIC DNA]</scope>
    <source>
        <strain evidence="3">J.5.4.2-T.3.5.2</strain>
    </source>
</reference>
<sequence length="163" mass="17328">MNVWCRPLDRAPDDRPAIVLLASDAVDEGALSLVGTGSEEEGIPLVWGRGEGDAVALAQKAARRSRLEVGIGLDGIHAAVTLAKFPGERGAYLRESVAGPSLRWIGQAAACLVKGEHLPPRESEAEGPRPSPETSSSPDGGEDALVARLTRMVMEELAKERRR</sequence>
<protein>
    <submittedName>
        <fullName evidence="2">Propanediol utilization protein</fullName>
    </submittedName>
</protein>
<proteinExistence type="predicted"/>
<gene>
    <name evidence="2" type="ORF">KAR29_12035</name>
</gene>
<dbReference type="InterPro" id="IPR003208">
    <property type="entry name" value="Dehydtase/Dehydtase_re"/>
</dbReference>
<keyword evidence="3" id="KW-1185">Reference proteome</keyword>
<evidence type="ECO:0000313" key="3">
    <source>
        <dbReference type="Proteomes" id="UP000671879"/>
    </source>
</evidence>
<dbReference type="EMBL" id="CP072943">
    <property type="protein sequence ID" value="QTX32027.1"/>
    <property type="molecule type" value="Genomic_DNA"/>
</dbReference>
<name>A0A9Q7ANC4_9BACT</name>
<dbReference type="SUPFAM" id="SSF52968">
    <property type="entry name" value="B12-dependent dehydatase associated subunit"/>
    <property type="match status" value="1"/>
</dbReference>
<evidence type="ECO:0000256" key="1">
    <source>
        <dbReference type="SAM" id="MobiDB-lite"/>
    </source>
</evidence>
<dbReference type="AlphaFoldDB" id="A0A9Q7ANC4"/>
<organism evidence="2 3">
    <name type="scientific">Aminithiophilus ramosus</name>
    <dbReference type="NCBI Taxonomy" id="3029084"/>
    <lineage>
        <taxon>Bacteria</taxon>
        <taxon>Thermotogati</taxon>
        <taxon>Synergistota</taxon>
        <taxon>Synergistia</taxon>
        <taxon>Synergistales</taxon>
        <taxon>Aminithiophilaceae</taxon>
        <taxon>Aminithiophilus</taxon>
    </lineage>
</organism>
<accession>A0A9Q7ANC4</accession>
<dbReference type="KEGG" id="aram:KAR29_12035"/>